<protein>
    <submittedName>
        <fullName evidence="4">Class II aldolase/adducin family protein</fullName>
    </submittedName>
</protein>
<dbReference type="Pfam" id="PF00596">
    <property type="entry name" value="Aldolase_II"/>
    <property type="match status" value="1"/>
</dbReference>
<dbReference type="Proteomes" id="UP000619545">
    <property type="component" value="Unassembled WGS sequence"/>
</dbReference>
<proteinExistence type="predicted"/>
<name>A0A832WQ06_9EURY</name>
<dbReference type="SMART" id="SM01007">
    <property type="entry name" value="Aldolase_II"/>
    <property type="match status" value="1"/>
</dbReference>
<dbReference type="EMBL" id="DUJS01000005">
    <property type="protein sequence ID" value="HII71059.1"/>
    <property type="molecule type" value="Genomic_DNA"/>
</dbReference>
<dbReference type="UniPathway" id="UPA00071"/>
<dbReference type="GO" id="GO:0016832">
    <property type="term" value="F:aldehyde-lyase activity"/>
    <property type="evidence" value="ECO:0007669"/>
    <property type="project" value="TreeGrafter"/>
</dbReference>
<dbReference type="GO" id="GO:0046872">
    <property type="term" value="F:metal ion binding"/>
    <property type="evidence" value="ECO:0007669"/>
    <property type="project" value="UniProtKB-KW"/>
</dbReference>
<dbReference type="PANTHER" id="PTHR22789:SF0">
    <property type="entry name" value="3-OXO-TETRONATE 4-PHOSPHATE DECARBOXYLASE-RELATED"/>
    <property type="match status" value="1"/>
</dbReference>
<keyword evidence="2" id="KW-0456">Lyase</keyword>
<dbReference type="RefSeq" id="WP_011019953.1">
    <property type="nucleotide sequence ID" value="NZ_DUJS01000005.1"/>
</dbReference>
<dbReference type="Gene3D" id="3.40.225.10">
    <property type="entry name" value="Class II aldolase/adducin N-terminal domain"/>
    <property type="match status" value="1"/>
</dbReference>
<comment type="caution">
    <text evidence="4">The sequence shown here is derived from an EMBL/GenBank/DDBJ whole genome shotgun (WGS) entry which is preliminary data.</text>
</comment>
<dbReference type="GO" id="GO:0019323">
    <property type="term" value="P:pentose catabolic process"/>
    <property type="evidence" value="ECO:0007669"/>
    <property type="project" value="TreeGrafter"/>
</dbReference>
<dbReference type="PANTHER" id="PTHR22789">
    <property type="entry name" value="FUCULOSE PHOSPHATE ALDOLASE"/>
    <property type="match status" value="1"/>
</dbReference>
<evidence type="ECO:0000313" key="5">
    <source>
        <dbReference type="Proteomes" id="UP000619545"/>
    </source>
</evidence>
<dbReference type="InterPro" id="IPR001303">
    <property type="entry name" value="Aldolase_II/adducin_N"/>
</dbReference>
<dbReference type="InterPro" id="IPR036409">
    <property type="entry name" value="Aldolase_II/adducin_N_sf"/>
</dbReference>
<evidence type="ECO:0000313" key="4">
    <source>
        <dbReference type="EMBL" id="HII71059.1"/>
    </source>
</evidence>
<accession>A0A832WQ06</accession>
<evidence type="ECO:0000256" key="2">
    <source>
        <dbReference type="ARBA" id="ARBA00023239"/>
    </source>
</evidence>
<dbReference type="GO" id="GO:0005829">
    <property type="term" value="C:cytosol"/>
    <property type="evidence" value="ECO:0007669"/>
    <property type="project" value="TreeGrafter"/>
</dbReference>
<gene>
    <name evidence="4" type="ORF">HA336_07510</name>
</gene>
<dbReference type="OMA" id="ICRYGRS"/>
<evidence type="ECO:0000259" key="3">
    <source>
        <dbReference type="SMART" id="SM01007"/>
    </source>
</evidence>
<dbReference type="GeneID" id="1478180"/>
<dbReference type="AlphaFoldDB" id="A0A832WQ06"/>
<dbReference type="InterPro" id="IPR050197">
    <property type="entry name" value="Aldolase_class_II_sugar_metab"/>
</dbReference>
<evidence type="ECO:0000256" key="1">
    <source>
        <dbReference type="ARBA" id="ARBA00022723"/>
    </source>
</evidence>
<keyword evidence="1" id="KW-0479">Metal-binding</keyword>
<organism evidence="4 5">
    <name type="scientific">Methanopyrus kandleri</name>
    <dbReference type="NCBI Taxonomy" id="2320"/>
    <lineage>
        <taxon>Archaea</taxon>
        <taxon>Methanobacteriati</taxon>
        <taxon>Methanobacteriota</taxon>
        <taxon>Methanomada group</taxon>
        <taxon>Methanopyri</taxon>
        <taxon>Methanopyrales</taxon>
        <taxon>Methanopyraceae</taxon>
        <taxon>Methanopyrus</taxon>
    </lineage>
</organism>
<dbReference type="SUPFAM" id="SSF53639">
    <property type="entry name" value="AraD/HMP-PK domain-like"/>
    <property type="match status" value="1"/>
</dbReference>
<feature type="domain" description="Class II aldolase/adducin N-terminal" evidence="3">
    <location>
        <begin position="13"/>
        <end position="185"/>
    </location>
</feature>
<sequence length="190" mass="20535">MKVPSSSLAGLRRTVAELCKEVHRAGLTIGGSGNVSVRSGRYVAVSPSGFRLSDVRPRHVPIVDVEGREVLGTTKPTSELLMHLSLYREVGDGVVIHTHSPYLTALVHSGNRPPETEDLRRSVGEIVWVEYQPPGSERLAEAVAKVARKPMVAALERHGGLVVADRPEAALRLAEALEEAARLAVLRPHP</sequence>
<reference evidence="4" key="1">
    <citation type="journal article" date="2020" name="bioRxiv">
        <title>A rank-normalized archaeal taxonomy based on genome phylogeny resolves widespread incomplete and uneven classifications.</title>
        <authorList>
            <person name="Rinke C."/>
            <person name="Chuvochina M."/>
            <person name="Mussig A.J."/>
            <person name="Chaumeil P.-A."/>
            <person name="Waite D.W."/>
            <person name="Whitman W.B."/>
            <person name="Parks D.H."/>
            <person name="Hugenholtz P."/>
        </authorList>
    </citation>
    <scope>NUCLEOTIDE SEQUENCE</scope>
    <source>
        <strain evidence="4">UBA8853</strain>
    </source>
</reference>